<proteinExistence type="predicted"/>
<keyword evidence="3" id="KW-0547">Nucleotide-binding</keyword>
<name>A0A934SP70_9MICO</name>
<evidence type="ECO:0000256" key="3">
    <source>
        <dbReference type="ARBA" id="ARBA00022741"/>
    </source>
</evidence>
<dbReference type="SMART" id="SM01003">
    <property type="entry name" value="AlaDh_PNT_N"/>
    <property type="match status" value="1"/>
</dbReference>
<dbReference type="AlphaFoldDB" id="A0A934SP70"/>
<evidence type="ECO:0000259" key="9">
    <source>
        <dbReference type="SMART" id="SM01002"/>
    </source>
</evidence>
<dbReference type="GO" id="GO:0006740">
    <property type="term" value="P:NADPH regeneration"/>
    <property type="evidence" value="ECO:0007669"/>
    <property type="project" value="TreeGrafter"/>
</dbReference>
<organism evidence="11 12">
    <name type="scientific">Lacisediminihabitans changchengi</name>
    <dbReference type="NCBI Taxonomy" id="2787634"/>
    <lineage>
        <taxon>Bacteria</taxon>
        <taxon>Bacillati</taxon>
        <taxon>Actinomycetota</taxon>
        <taxon>Actinomycetes</taxon>
        <taxon>Micrococcales</taxon>
        <taxon>Microbacteriaceae</taxon>
        <taxon>Lacisediminihabitans</taxon>
    </lineage>
</organism>
<evidence type="ECO:0000256" key="8">
    <source>
        <dbReference type="SAM" id="MobiDB-lite"/>
    </source>
</evidence>
<feature type="domain" description="Alanine dehydrogenase/pyridine nucleotide transhydrogenase NAD(H)-binding" evidence="9">
    <location>
        <begin position="177"/>
        <end position="342"/>
    </location>
</feature>
<evidence type="ECO:0000313" key="11">
    <source>
        <dbReference type="EMBL" id="MBK4349045.1"/>
    </source>
</evidence>
<dbReference type="GO" id="GO:0008750">
    <property type="term" value="F:proton-translocating NAD(P)+ transhydrogenase activity"/>
    <property type="evidence" value="ECO:0007669"/>
    <property type="project" value="UniProtKB-EC"/>
</dbReference>
<gene>
    <name evidence="11" type="ORF">IV501_15555</name>
</gene>
<keyword evidence="5" id="KW-1278">Translocase</keyword>
<dbReference type="Pfam" id="PF05222">
    <property type="entry name" value="AlaDh_PNT_N"/>
    <property type="match status" value="1"/>
</dbReference>
<dbReference type="SUPFAM" id="SSF51735">
    <property type="entry name" value="NAD(P)-binding Rossmann-fold domains"/>
    <property type="match status" value="1"/>
</dbReference>
<feature type="region of interest" description="Disordered" evidence="8">
    <location>
        <begin position="1"/>
        <end position="28"/>
    </location>
</feature>
<evidence type="ECO:0000256" key="6">
    <source>
        <dbReference type="ARBA" id="ARBA00023027"/>
    </source>
</evidence>
<evidence type="ECO:0000256" key="1">
    <source>
        <dbReference type="ARBA" id="ARBA00003943"/>
    </source>
</evidence>
<dbReference type="EC" id="7.1.1.1" evidence="2"/>
<dbReference type="Pfam" id="PF01262">
    <property type="entry name" value="AlaDh_PNT_C"/>
    <property type="match status" value="1"/>
</dbReference>
<comment type="catalytic activity">
    <reaction evidence="7">
        <text>NAD(+) + NADPH + H(+)(in) = NADH + NADP(+) + H(+)(out)</text>
        <dbReference type="Rhea" id="RHEA:47992"/>
        <dbReference type="ChEBI" id="CHEBI:15378"/>
        <dbReference type="ChEBI" id="CHEBI:57540"/>
        <dbReference type="ChEBI" id="CHEBI:57783"/>
        <dbReference type="ChEBI" id="CHEBI:57945"/>
        <dbReference type="ChEBI" id="CHEBI:58349"/>
        <dbReference type="EC" id="7.1.1.1"/>
    </reaction>
</comment>
<dbReference type="SUPFAM" id="SSF52283">
    <property type="entry name" value="Formate/glycerate dehydrogenase catalytic domain-like"/>
    <property type="match status" value="1"/>
</dbReference>
<sequence length="421" mass="42378">MTSPASTAPRSITVPSSTQPHTSADDGPALTVGVLAETAAGERRVALDPSAADRLTKAGRVVLVESGAGTDATFEDAAYTAAGAILTPRTQIIAKSTIIPVMRFPDAELLKALRSGQVLIGLIDPMNNLTAIADLATRGVTVVALELLPRTLSRAQSMDALSSQSSAAGYRAGIVAAAAYARYLPMMITAAGTATPAKAIVIGTGVAGLQAIGTLKRLGAVVTGYDVRAASRGEVESLGAKFLTSSVAQGAGAGGYARAMTDAEKKTQQGELARALVDFDIIITTAKVPGRTPPELVSAATLKSLRAGSVCVDLGSSDKGGNVSGSVDGKTTVTAEGVTVIGAGELASGLPASASQMYARNVLAVIASLAPKNVIMVDQTDEVTQNVVVSFDGAITNASVRNALKLDPLPGAAAPAKVTAS</sequence>
<dbReference type="RefSeq" id="WP_200557238.1">
    <property type="nucleotide sequence ID" value="NZ_JAEPES010000006.1"/>
</dbReference>
<evidence type="ECO:0000259" key="10">
    <source>
        <dbReference type="SMART" id="SM01003"/>
    </source>
</evidence>
<dbReference type="InterPro" id="IPR007698">
    <property type="entry name" value="AlaDH/PNT_NAD(H)-bd"/>
</dbReference>
<keyword evidence="12" id="KW-1185">Reference proteome</keyword>
<evidence type="ECO:0000256" key="5">
    <source>
        <dbReference type="ARBA" id="ARBA00022967"/>
    </source>
</evidence>
<dbReference type="PANTHER" id="PTHR10160:SF19">
    <property type="entry name" value="PROTON-TRANSLOCATING NAD(P)(+) TRANSHYDROGENASE"/>
    <property type="match status" value="1"/>
</dbReference>
<evidence type="ECO:0000313" key="12">
    <source>
        <dbReference type="Proteomes" id="UP000636458"/>
    </source>
</evidence>
<keyword evidence="4" id="KW-0521">NADP</keyword>
<dbReference type="Proteomes" id="UP000636458">
    <property type="component" value="Unassembled WGS sequence"/>
</dbReference>
<comment type="function">
    <text evidence="1">The transhydrogenation between NADH and NADP is coupled to respiration and ATP hydrolysis and functions as a proton pump across the membrane.</text>
</comment>
<dbReference type="InterPro" id="IPR036291">
    <property type="entry name" value="NAD(P)-bd_dom_sf"/>
</dbReference>
<accession>A0A934SP70</accession>
<dbReference type="Gene3D" id="3.40.50.720">
    <property type="entry name" value="NAD(P)-binding Rossmann-like Domain"/>
    <property type="match status" value="2"/>
</dbReference>
<dbReference type="GO" id="GO:0005886">
    <property type="term" value="C:plasma membrane"/>
    <property type="evidence" value="ECO:0007669"/>
    <property type="project" value="TreeGrafter"/>
</dbReference>
<dbReference type="EMBL" id="JAEPES010000006">
    <property type="protein sequence ID" value="MBK4349045.1"/>
    <property type="molecule type" value="Genomic_DNA"/>
</dbReference>
<feature type="compositionally biased region" description="Polar residues" evidence="8">
    <location>
        <begin position="1"/>
        <end position="22"/>
    </location>
</feature>
<comment type="caution">
    <text evidence="11">The sequence shown here is derived from an EMBL/GenBank/DDBJ whole genome shotgun (WGS) entry which is preliminary data.</text>
</comment>
<dbReference type="PANTHER" id="PTHR10160">
    <property type="entry name" value="NAD(P) TRANSHYDROGENASE"/>
    <property type="match status" value="1"/>
</dbReference>
<evidence type="ECO:0000256" key="7">
    <source>
        <dbReference type="ARBA" id="ARBA00048202"/>
    </source>
</evidence>
<dbReference type="SMART" id="SM01002">
    <property type="entry name" value="AlaDh_PNT_C"/>
    <property type="match status" value="1"/>
</dbReference>
<reference evidence="11" key="1">
    <citation type="submission" date="2021-01" db="EMBL/GenBank/DDBJ databases">
        <title>Lacisediminihabitans sp. nov. strain G11-30, isolated from Antarctic Soil.</title>
        <authorList>
            <person name="Li J."/>
        </authorList>
    </citation>
    <scope>NUCLEOTIDE SEQUENCE</scope>
    <source>
        <strain evidence="11">G11-30</strain>
    </source>
</reference>
<dbReference type="InterPro" id="IPR007886">
    <property type="entry name" value="AlaDH/PNT_N"/>
</dbReference>
<feature type="domain" description="Alanine dehydrogenase/pyridine nucleotide transhydrogenase N-terminal" evidence="10">
    <location>
        <begin position="33"/>
        <end position="168"/>
    </location>
</feature>
<evidence type="ECO:0000256" key="2">
    <source>
        <dbReference type="ARBA" id="ARBA00012943"/>
    </source>
</evidence>
<evidence type="ECO:0000256" key="4">
    <source>
        <dbReference type="ARBA" id="ARBA00022857"/>
    </source>
</evidence>
<dbReference type="GO" id="GO:0050661">
    <property type="term" value="F:NADP binding"/>
    <property type="evidence" value="ECO:0007669"/>
    <property type="project" value="TreeGrafter"/>
</dbReference>
<protein>
    <recommendedName>
        <fullName evidence="2">proton-translocating NAD(P)(+) transhydrogenase</fullName>
        <ecNumber evidence="2">7.1.1.1</ecNumber>
    </recommendedName>
</protein>
<keyword evidence="6" id="KW-0520">NAD</keyword>